<keyword evidence="2" id="KW-1185">Reference proteome</keyword>
<protein>
    <submittedName>
        <fullName evidence="1">Uncharacterized protein</fullName>
    </submittedName>
</protein>
<dbReference type="OrthoDB" id="388827at2"/>
<dbReference type="AlphaFoldDB" id="A0A0K2JIB7"/>
<sequence length="88" mass="10556">MKILLRWRKIINSVKKNNPFYWLEKLVNKLIDPIKKQLHTISEKILLYINKLVVNNSKKNISELLIPCIPDSFLLGLKLFFRFNLFEN</sequence>
<dbReference type="EMBL" id="CP010899">
    <property type="protein sequence ID" value="ALA98330.1"/>
    <property type="molecule type" value="Genomic_DNA"/>
</dbReference>
<organism evidence="1 2">
    <name type="scientific">Spiroplasma kunkelii CR2-3x</name>
    <dbReference type="NCBI Taxonomy" id="273035"/>
    <lineage>
        <taxon>Bacteria</taxon>
        <taxon>Bacillati</taxon>
        <taxon>Mycoplasmatota</taxon>
        <taxon>Mollicutes</taxon>
        <taxon>Entomoplasmatales</taxon>
        <taxon>Spiroplasmataceae</taxon>
        <taxon>Spiroplasma</taxon>
    </lineage>
</organism>
<name>A0A0K2JIB7_SPIKU</name>
<accession>A0A0K2JIB7</accession>
<dbReference type="Proteomes" id="UP000062963">
    <property type="component" value="Chromosome"/>
</dbReference>
<proteinExistence type="predicted"/>
<dbReference type="RefSeq" id="WP_053391373.1">
    <property type="nucleotide sequence ID" value="NZ_CP010899.1"/>
</dbReference>
<evidence type="ECO:0000313" key="1">
    <source>
        <dbReference type="EMBL" id="ALA98330.1"/>
    </source>
</evidence>
<gene>
    <name evidence="1" type="ORF">SKUN_001471</name>
</gene>
<dbReference type="KEGG" id="skn:SKUN_001471"/>
<evidence type="ECO:0000313" key="2">
    <source>
        <dbReference type="Proteomes" id="UP000062963"/>
    </source>
</evidence>
<reference evidence="1 2" key="1">
    <citation type="journal article" date="2015" name="Genome Announc.">
        <title>Complete Genome Sequence of Spiroplasma kunkelii Strain CR2-3x, Causal Agent of Corn Stunt Disease in Zea mays L.</title>
        <authorList>
            <person name="Davis R.E."/>
            <person name="Shao J."/>
            <person name="Dally E.L."/>
            <person name="Zhao Y."/>
            <person name="Gasparich G.E."/>
            <person name="Gaynor B.J."/>
            <person name="Athey J.C."/>
            <person name="Harrison N.A."/>
            <person name="Donofrio N."/>
        </authorList>
    </citation>
    <scope>NUCLEOTIDE SEQUENCE [LARGE SCALE GENOMIC DNA]</scope>
    <source>
        <strain evidence="1 2">CR2-3x</strain>
    </source>
</reference>
<dbReference type="PATRIC" id="fig|273035.7.peg.1813"/>